<protein>
    <submittedName>
        <fullName evidence="1">Uncharacterized protein</fullName>
    </submittedName>
</protein>
<comment type="caution">
    <text evidence="1">The sequence shown here is derived from an EMBL/GenBank/DDBJ whole genome shotgun (WGS) entry which is preliminary data.</text>
</comment>
<dbReference type="Proteomes" id="UP001221757">
    <property type="component" value="Unassembled WGS sequence"/>
</dbReference>
<accession>A0AAD7D5E2</accession>
<evidence type="ECO:0000313" key="2">
    <source>
        <dbReference type="Proteomes" id="UP001221757"/>
    </source>
</evidence>
<sequence length="119" mass="13126">MSSRSPSQGKLHRIHPYAVPPSGSKALLKLLVNAMVTCGEPFIHFQAYRAPNPTDLTYGDPDWVSMNRFQVALARANDNAHPPSFKGSDWADWALPCRTSALGIDTLLKASGYFKLPRD</sequence>
<evidence type="ECO:0000313" key="1">
    <source>
        <dbReference type="EMBL" id="KAJ7679785.1"/>
    </source>
</evidence>
<dbReference type="EMBL" id="JARKIE010000128">
    <property type="protein sequence ID" value="KAJ7679785.1"/>
    <property type="molecule type" value="Genomic_DNA"/>
</dbReference>
<dbReference type="AlphaFoldDB" id="A0AAD7D5E2"/>
<keyword evidence="2" id="KW-1185">Reference proteome</keyword>
<organism evidence="1 2">
    <name type="scientific">Mycena rosella</name>
    <name type="common">Pink bonnet</name>
    <name type="synonym">Agaricus rosellus</name>
    <dbReference type="NCBI Taxonomy" id="1033263"/>
    <lineage>
        <taxon>Eukaryota</taxon>
        <taxon>Fungi</taxon>
        <taxon>Dikarya</taxon>
        <taxon>Basidiomycota</taxon>
        <taxon>Agaricomycotina</taxon>
        <taxon>Agaricomycetes</taxon>
        <taxon>Agaricomycetidae</taxon>
        <taxon>Agaricales</taxon>
        <taxon>Marasmiineae</taxon>
        <taxon>Mycenaceae</taxon>
        <taxon>Mycena</taxon>
    </lineage>
</organism>
<reference evidence="1" key="1">
    <citation type="submission" date="2023-03" db="EMBL/GenBank/DDBJ databases">
        <title>Massive genome expansion in bonnet fungi (Mycena s.s.) driven by repeated elements and novel gene families across ecological guilds.</title>
        <authorList>
            <consortium name="Lawrence Berkeley National Laboratory"/>
            <person name="Harder C.B."/>
            <person name="Miyauchi S."/>
            <person name="Viragh M."/>
            <person name="Kuo A."/>
            <person name="Thoen E."/>
            <person name="Andreopoulos B."/>
            <person name="Lu D."/>
            <person name="Skrede I."/>
            <person name="Drula E."/>
            <person name="Henrissat B."/>
            <person name="Morin E."/>
            <person name="Kohler A."/>
            <person name="Barry K."/>
            <person name="LaButti K."/>
            <person name="Morin E."/>
            <person name="Salamov A."/>
            <person name="Lipzen A."/>
            <person name="Mereny Z."/>
            <person name="Hegedus B."/>
            <person name="Baldrian P."/>
            <person name="Stursova M."/>
            <person name="Weitz H."/>
            <person name="Taylor A."/>
            <person name="Grigoriev I.V."/>
            <person name="Nagy L.G."/>
            <person name="Martin F."/>
            <person name="Kauserud H."/>
        </authorList>
    </citation>
    <scope>NUCLEOTIDE SEQUENCE</scope>
    <source>
        <strain evidence="1">CBHHK067</strain>
    </source>
</reference>
<gene>
    <name evidence="1" type="ORF">B0H17DRAFT_1206428</name>
</gene>
<name>A0AAD7D5E2_MYCRO</name>
<proteinExistence type="predicted"/>